<dbReference type="GO" id="GO:0006574">
    <property type="term" value="P:L-valine catabolic process"/>
    <property type="evidence" value="ECO:0007669"/>
    <property type="project" value="UniProtKB-UniRule"/>
</dbReference>
<proteinExistence type="inferred from homology"/>
<dbReference type="InParanoid" id="A0A1D6F8H6"/>
<dbReference type="PANTHER" id="PTHR43176">
    <property type="entry name" value="3-HYDROXYISOBUTYRYL-COA HYDROLASE-RELATED"/>
    <property type="match status" value="1"/>
</dbReference>
<evidence type="ECO:0000256" key="3">
    <source>
        <dbReference type="ARBA" id="ARBA00022801"/>
    </source>
</evidence>
<feature type="domain" description="Enoyl-CoA hydratase/isomerase" evidence="5">
    <location>
        <begin position="11"/>
        <end position="137"/>
    </location>
</feature>
<comment type="function">
    <text evidence="4">Hydrolyzes 3-hydroxyisobutyryl-CoA (HIBYL-CoA), a saline catabolite. Has high activity toward isobutyryl-CoA. Could be an isobutyryl-CoA dehydrogenase that functions in valine catabolism.</text>
</comment>
<dbReference type="GO" id="GO:0003860">
    <property type="term" value="F:3-hydroxyisobutyryl-CoA hydrolase activity"/>
    <property type="evidence" value="ECO:0007669"/>
    <property type="project" value="UniProtKB-UniRule"/>
</dbReference>
<dbReference type="InterPro" id="IPR029045">
    <property type="entry name" value="ClpP/crotonase-like_dom_sf"/>
</dbReference>
<organism evidence="6">
    <name type="scientific">Zea mays</name>
    <name type="common">Maize</name>
    <dbReference type="NCBI Taxonomy" id="4577"/>
    <lineage>
        <taxon>Eukaryota</taxon>
        <taxon>Viridiplantae</taxon>
        <taxon>Streptophyta</taxon>
        <taxon>Embryophyta</taxon>
        <taxon>Tracheophyta</taxon>
        <taxon>Spermatophyta</taxon>
        <taxon>Magnoliopsida</taxon>
        <taxon>Liliopsida</taxon>
        <taxon>Poales</taxon>
        <taxon>Poaceae</taxon>
        <taxon>PACMAD clade</taxon>
        <taxon>Panicoideae</taxon>
        <taxon>Andropogonodae</taxon>
        <taxon>Andropogoneae</taxon>
        <taxon>Tripsacinae</taxon>
        <taxon>Zea</taxon>
    </lineage>
</organism>
<dbReference type="EC" id="3.1.2.4" evidence="2 4"/>
<dbReference type="ExpressionAtlas" id="A0A1D6F8H6">
    <property type="expression patterns" value="baseline and differential"/>
</dbReference>
<dbReference type="EMBL" id="CM007648">
    <property type="protein sequence ID" value="ONM27480.1"/>
    <property type="molecule type" value="Genomic_DNA"/>
</dbReference>
<comment type="pathway">
    <text evidence="4">Amino-acid degradation; L-valine degradation.</text>
</comment>
<evidence type="ECO:0000259" key="5">
    <source>
        <dbReference type="Pfam" id="PF16113"/>
    </source>
</evidence>
<keyword evidence="3 4" id="KW-0378">Hydrolase</keyword>
<dbReference type="SMR" id="A0A1D6F8H6"/>
<protein>
    <recommendedName>
        <fullName evidence="2 4">3-hydroxyisobutyryl-CoA hydrolase</fullName>
        <shortName evidence="4">HIB-CoA hydrolase</shortName>
        <shortName evidence="4">HIBYL-CoA-H</shortName>
        <ecNumber evidence="2 4">3.1.2.4</ecNumber>
    </recommendedName>
    <alternativeName>
        <fullName evidence="4">3-hydroxyisobutyryl-coenzyme A hydrolase</fullName>
    </alternativeName>
</protein>
<name>A0A1D6F8H6_MAIZE</name>
<evidence type="ECO:0000256" key="2">
    <source>
        <dbReference type="ARBA" id="ARBA00011915"/>
    </source>
</evidence>
<comment type="catalytic activity">
    <reaction evidence="1 4">
        <text>3-hydroxy-2-methylpropanoyl-CoA + H2O = 3-hydroxy-2-methylpropanoate + CoA + H(+)</text>
        <dbReference type="Rhea" id="RHEA:20888"/>
        <dbReference type="ChEBI" id="CHEBI:11805"/>
        <dbReference type="ChEBI" id="CHEBI:15377"/>
        <dbReference type="ChEBI" id="CHEBI:15378"/>
        <dbReference type="ChEBI" id="CHEBI:57287"/>
        <dbReference type="ChEBI" id="CHEBI:57340"/>
        <dbReference type="EC" id="3.1.2.4"/>
    </reaction>
</comment>
<dbReference type="SUPFAM" id="SSF52096">
    <property type="entry name" value="ClpP/crotonase"/>
    <property type="match status" value="1"/>
</dbReference>
<dbReference type="InterPro" id="IPR045004">
    <property type="entry name" value="ECH_dom"/>
</dbReference>
<evidence type="ECO:0000256" key="4">
    <source>
        <dbReference type="RuleBase" id="RU369070"/>
    </source>
</evidence>
<dbReference type="Pfam" id="PF16113">
    <property type="entry name" value="ECH_2"/>
    <property type="match status" value="1"/>
</dbReference>
<dbReference type="STRING" id="4577.A0A1D6F8H6"/>
<gene>
    <name evidence="6" type="ORF">ZEAMMB73_Zm00001d007728</name>
</gene>
<dbReference type="InterPro" id="IPR032259">
    <property type="entry name" value="HIBYL-CoA-H"/>
</dbReference>
<reference evidence="6" key="1">
    <citation type="submission" date="2015-12" db="EMBL/GenBank/DDBJ databases">
        <title>Update maize B73 reference genome by single molecule sequencing technologies.</title>
        <authorList>
            <consortium name="Maize Genome Sequencing Project"/>
            <person name="Ware D."/>
        </authorList>
    </citation>
    <scope>NUCLEOTIDE SEQUENCE [LARGE SCALE GENOMIC DNA]</scope>
    <source>
        <tissue evidence="6">Seedling</tissue>
    </source>
</reference>
<dbReference type="CDD" id="cd06558">
    <property type="entry name" value="crotonase-like"/>
    <property type="match status" value="1"/>
</dbReference>
<dbReference type="AlphaFoldDB" id="A0A1D6F8H6"/>
<accession>A0A1D6F8H6</accession>
<evidence type="ECO:0000313" key="6">
    <source>
        <dbReference type="EMBL" id="ONM27480.1"/>
    </source>
</evidence>
<dbReference type="Gene3D" id="3.90.226.10">
    <property type="entry name" value="2-enoyl-CoA Hydratase, Chain A, domain 1"/>
    <property type="match status" value="1"/>
</dbReference>
<dbReference type="OMA" id="ACVQSIN"/>
<evidence type="ECO:0000256" key="1">
    <source>
        <dbReference type="ARBA" id="ARBA00001709"/>
    </source>
</evidence>
<dbReference type="PANTHER" id="PTHR43176:SF3">
    <property type="entry name" value="3-HYDROXYISOBUTYRYL-COA HYDROLASE, MITOCHONDRIAL"/>
    <property type="match status" value="1"/>
</dbReference>
<comment type="similarity">
    <text evidence="4">Belongs to the enoyl-CoA hydratase/isomerase family.</text>
</comment>
<sequence length="142" mass="15296">MDAGGAVGGNSEQIKRLLRCFTAYVKDDGVKLLIIKGSGRAFCAGGDVVACVQSINNGLLLWFHICSVGCVMCLLLKLDGWKWGDDFFRDQYFLNYIIATCIKPQISLLTGIVMGGGAGVSLHGRFRVATDNTVCAIETKLT</sequence>